<dbReference type="PANTHER" id="PTHR46323">
    <property type="entry name" value="BETA-GALACTOSIDASE"/>
    <property type="match status" value="1"/>
</dbReference>
<gene>
    <name evidence="8" type="primary">lacZ</name>
    <name evidence="8" type="ORF">Rhe02_46230</name>
</gene>
<dbReference type="GO" id="GO:0009341">
    <property type="term" value="C:beta-galactosidase complex"/>
    <property type="evidence" value="ECO:0007669"/>
    <property type="project" value="InterPro"/>
</dbReference>
<evidence type="ECO:0000313" key="9">
    <source>
        <dbReference type="Proteomes" id="UP000612899"/>
    </source>
</evidence>
<dbReference type="SMART" id="SM01038">
    <property type="entry name" value="Bgal_small_N"/>
    <property type="match status" value="1"/>
</dbReference>
<dbReference type="Pfam" id="PF02929">
    <property type="entry name" value="Bgal_small_N"/>
    <property type="match status" value="1"/>
</dbReference>
<dbReference type="Pfam" id="PF02837">
    <property type="entry name" value="Glyco_hydro_2_N"/>
    <property type="match status" value="1"/>
</dbReference>
<dbReference type="SUPFAM" id="SSF51445">
    <property type="entry name" value="(Trans)glycosidases"/>
    <property type="match status" value="1"/>
</dbReference>
<keyword evidence="9" id="KW-1185">Reference proteome</keyword>
<name>A0A8J3Q9T1_9ACTN</name>
<comment type="catalytic activity">
    <reaction evidence="1">
        <text>Hydrolysis of terminal non-reducing beta-D-galactose residues in beta-D-galactosides.</text>
        <dbReference type="EC" id="3.2.1.23"/>
    </reaction>
</comment>
<reference evidence="8" key="1">
    <citation type="submission" date="2021-01" db="EMBL/GenBank/DDBJ databases">
        <title>Whole genome shotgun sequence of Rhizocola hellebori NBRC 109834.</title>
        <authorList>
            <person name="Komaki H."/>
            <person name="Tamura T."/>
        </authorList>
    </citation>
    <scope>NUCLEOTIDE SEQUENCE</scope>
    <source>
        <strain evidence="8">NBRC 109834</strain>
    </source>
</reference>
<dbReference type="SUPFAM" id="SSF49785">
    <property type="entry name" value="Galactose-binding domain-like"/>
    <property type="match status" value="1"/>
</dbReference>
<evidence type="ECO:0000313" key="8">
    <source>
        <dbReference type="EMBL" id="GIH06556.1"/>
    </source>
</evidence>
<dbReference type="InterPro" id="IPR013783">
    <property type="entry name" value="Ig-like_fold"/>
</dbReference>
<dbReference type="EC" id="3.2.1.23" evidence="3"/>
<dbReference type="InterPro" id="IPR023230">
    <property type="entry name" value="Glyco_hydro_2_CS"/>
</dbReference>
<feature type="domain" description="Beta galactosidase small chain/" evidence="7">
    <location>
        <begin position="617"/>
        <end position="863"/>
    </location>
</feature>
<dbReference type="Gene3D" id="2.70.98.10">
    <property type="match status" value="1"/>
</dbReference>
<evidence type="ECO:0000256" key="5">
    <source>
        <dbReference type="ARBA" id="ARBA00023295"/>
    </source>
</evidence>
<dbReference type="InterPro" id="IPR017853">
    <property type="entry name" value="GH"/>
</dbReference>
<dbReference type="InterPro" id="IPR036156">
    <property type="entry name" value="Beta-gal/glucu_dom_sf"/>
</dbReference>
<dbReference type="AlphaFoldDB" id="A0A8J3Q9T1"/>
<dbReference type="GO" id="GO:0005990">
    <property type="term" value="P:lactose catabolic process"/>
    <property type="evidence" value="ECO:0007669"/>
    <property type="project" value="TreeGrafter"/>
</dbReference>
<evidence type="ECO:0000256" key="3">
    <source>
        <dbReference type="ARBA" id="ARBA00012756"/>
    </source>
</evidence>
<comment type="similarity">
    <text evidence="2">Belongs to the glycosyl hydrolase 2 family.</text>
</comment>
<dbReference type="PRINTS" id="PR00132">
    <property type="entry name" value="GLHYDRLASE2"/>
</dbReference>
<evidence type="ECO:0000256" key="2">
    <source>
        <dbReference type="ARBA" id="ARBA00007401"/>
    </source>
</evidence>
<dbReference type="EMBL" id="BONY01000028">
    <property type="protein sequence ID" value="GIH06556.1"/>
    <property type="molecule type" value="Genomic_DNA"/>
</dbReference>
<accession>A0A8J3Q9T1</accession>
<protein>
    <recommendedName>
        <fullName evidence="3">beta-galactosidase</fullName>
        <ecNumber evidence="3">3.2.1.23</ecNumber>
    </recommendedName>
    <alternativeName>
        <fullName evidence="6">Lactase</fullName>
    </alternativeName>
</protein>
<dbReference type="Gene3D" id="3.20.20.80">
    <property type="entry name" value="Glycosidases"/>
    <property type="match status" value="1"/>
</dbReference>
<dbReference type="InterPro" id="IPR006103">
    <property type="entry name" value="Glyco_hydro_2_cat"/>
</dbReference>
<dbReference type="InterPro" id="IPR008979">
    <property type="entry name" value="Galactose-bd-like_sf"/>
</dbReference>
<dbReference type="Gene3D" id="2.60.40.10">
    <property type="entry name" value="Immunoglobulins"/>
    <property type="match status" value="2"/>
</dbReference>
<keyword evidence="5" id="KW-0326">Glycosidase</keyword>
<dbReference type="PANTHER" id="PTHR46323:SF2">
    <property type="entry name" value="BETA-GALACTOSIDASE"/>
    <property type="match status" value="1"/>
</dbReference>
<dbReference type="GO" id="GO:0004565">
    <property type="term" value="F:beta-galactosidase activity"/>
    <property type="evidence" value="ECO:0007669"/>
    <property type="project" value="UniProtKB-EC"/>
</dbReference>
<dbReference type="Gene3D" id="2.60.120.260">
    <property type="entry name" value="Galactose-binding domain-like"/>
    <property type="match status" value="1"/>
</dbReference>
<dbReference type="GO" id="GO:0030246">
    <property type="term" value="F:carbohydrate binding"/>
    <property type="evidence" value="ECO:0007669"/>
    <property type="project" value="InterPro"/>
</dbReference>
<organism evidence="8 9">
    <name type="scientific">Rhizocola hellebori</name>
    <dbReference type="NCBI Taxonomy" id="1392758"/>
    <lineage>
        <taxon>Bacteria</taxon>
        <taxon>Bacillati</taxon>
        <taxon>Actinomycetota</taxon>
        <taxon>Actinomycetes</taxon>
        <taxon>Micromonosporales</taxon>
        <taxon>Micromonosporaceae</taxon>
        <taxon>Rhizocola</taxon>
    </lineage>
</organism>
<evidence type="ECO:0000256" key="1">
    <source>
        <dbReference type="ARBA" id="ARBA00001412"/>
    </source>
</evidence>
<dbReference type="InterPro" id="IPR006101">
    <property type="entry name" value="Glyco_hydro_2"/>
</dbReference>
<evidence type="ECO:0000259" key="7">
    <source>
        <dbReference type="SMART" id="SM01038"/>
    </source>
</evidence>
<dbReference type="InterPro" id="IPR032312">
    <property type="entry name" value="LacZ_4"/>
</dbReference>
<proteinExistence type="inferred from homology"/>
<dbReference type="InterPro" id="IPR050347">
    <property type="entry name" value="Bact_Beta-galactosidase"/>
</dbReference>
<dbReference type="InterPro" id="IPR011013">
    <property type="entry name" value="Gal_mutarotase_sf_dom"/>
</dbReference>
<dbReference type="PROSITE" id="PS00719">
    <property type="entry name" value="GLYCOSYL_HYDROL_F2_1"/>
    <property type="match status" value="1"/>
</dbReference>
<dbReference type="Pfam" id="PF16353">
    <property type="entry name" value="LacZ_4"/>
    <property type="match status" value="1"/>
</dbReference>
<dbReference type="SUPFAM" id="SSF49303">
    <property type="entry name" value="beta-Galactosidase/glucuronidase domain"/>
    <property type="match status" value="2"/>
</dbReference>
<dbReference type="InterPro" id="IPR004199">
    <property type="entry name" value="B-gal_small/dom_5"/>
</dbReference>
<keyword evidence="4" id="KW-0378">Hydrolase</keyword>
<dbReference type="InterPro" id="IPR014718">
    <property type="entry name" value="GH-type_carb-bd"/>
</dbReference>
<evidence type="ECO:0000256" key="4">
    <source>
        <dbReference type="ARBA" id="ARBA00022801"/>
    </source>
</evidence>
<dbReference type="SUPFAM" id="SSF74650">
    <property type="entry name" value="Galactose mutarotase-like"/>
    <property type="match status" value="1"/>
</dbReference>
<evidence type="ECO:0000256" key="6">
    <source>
        <dbReference type="ARBA" id="ARBA00032230"/>
    </source>
</evidence>
<dbReference type="InterPro" id="IPR006104">
    <property type="entry name" value="Glyco_hydro_2_N"/>
</dbReference>
<comment type="caution">
    <text evidence="8">The sequence shown here is derived from an EMBL/GenBank/DDBJ whole genome shotgun (WGS) entry which is preliminary data.</text>
</comment>
<sequence>MSYLKRVPVPVGTLSPRPCLASDAPVLDLSGQWRFRLLPTADGPADFASAGFDDSGWEIKPVPSHFGTPAYTNANYPIPVEPPLVPDENPTGDHRVTFDLPPGWPAGDAALRFEGVDSCGRVWLNGVELGVTFGSRLPNEFAVGHLLRETGNVLAVRVHQWSPGTYLEDQDMWWWPGIFREVRLIARPAGGLDQVRVQAGFDHETGLGTLTVDGAEVVSGPDLSRPVRPWTAETPYLYDVVIRSGPETATIRVGFRTVSIEDGVLKVNGRRILFRGVNRHEFHPVTGRALSEEVMRADLELMRAHNVNAVRTSHYPPHPRFLDFCDELGFWVIDECDLETHGFEPFGWQGNPTDDPAWREALEDRARRMVLRDRHHPSVIMWSLGNEAGVGRNLGAMAAAMRALDSTRPLHYEGDRTCEHTDVNSRMYAPHDEVAQIGQSTTRPFILCEYGHAMGNGPGGLSEYQRLFETFERCQGGFIWEWIDHGIASERGFLYGGDFGEELHDGSFICDGLVFPDRTPSPGLAEYKKVIEPIRITRDGIENRYDFRSLEGFSLRWGYDGGGGGELPCPPLRPGEQAPLEVPPGSGWCTVSALDPAGHEIAWGQWQDSPSRHELPAIPDGPLERGPEVRLDVWRAPIDNDQFGGRPPKLAQLWRDAGLHRMKQRTISLDPLRVRLAPAAANFGLLATYRWEPQADGSVRLEVEVEPDGQWHVPLPRVGLRFALPASLGIAQWFGGGPGEAYPDSRQAAKMGLHRMSVDQMQTPYVFPQENGARIDVRWASLTDSGGNGLRIEGDTPFLFTARRWTTEQLDAARHTSELVPSDRIWVNVDAAQHGLGSGSCGPVALPAYVLHPKRLRIALRFVRLGNGV</sequence>
<dbReference type="Pfam" id="PF02836">
    <property type="entry name" value="Glyco_hydro_2_C"/>
    <property type="match status" value="1"/>
</dbReference>
<dbReference type="Proteomes" id="UP000612899">
    <property type="component" value="Unassembled WGS sequence"/>
</dbReference>
<dbReference type="RefSeq" id="WP_239123994.1">
    <property type="nucleotide sequence ID" value="NZ_BONY01000028.1"/>
</dbReference>